<evidence type="ECO:0000313" key="2">
    <source>
        <dbReference type="EMBL" id="DAA04037.1"/>
    </source>
</evidence>
<name>Q6IK35_DROME</name>
<proteinExistence type="predicted"/>
<dbReference type="AlphaFoldDB" id="Q6IK35"/>
<protein>
    <submittedName>
        <fullName evidence="2">HDC13469</fullName>
    </submittedName>
</protein>
<reference evidence="2" key="1">
    <citation type="journal article" date="2003" name="Genome Biol.">
        <title>An integrated gene annotation and transcriptional profiling approach towards the full gene content of the Drosophila genome.</title>
        <authorList>
            <person name="Hild M."/>
            <person name="Beckmann B."/>
            <person name="Haas S.A."/>
            <person name="Koch B."/>
            <person name="Solovyev V."/>
            <person name="Busold C."/>
            <person name="Fellenberg K."/>
            <person name="Boutros M."/>
            <person name="Vingron M."/>
            <person name="Sauer F."/>
            <person name="Hoheisel J.D."/>
            <person name="Paro R."/>
        </authorList>
    </citation>
    <scope>NUCLEOTIDE SEQUENCE</scope>
</reference>
<dbReference type="EMBL" id="BK002531">
    <property type="protein sequence ID" value="DAA04037.1"/>
    <property type="molecule type" value="Genomic_DNA"/>
</dbReference>
<gene>
    <name evidence="2" type="ORF">HDC13469</name>
</gene>
<organism evidence="2">
    <name type="scientific">Drosophila melanogaster</name>
    <name type="common">Fruit fly</name>
    <dbReference type="NCBI Taxonomy" id="7227"/>
    <lineage>
        <taxon>Eukaryota</taxon>
        <taxon>Metazoa</taxon>
        <taxon>Ecdysozoa</taxon>
        <taxon>Arthropoda</taxon>
        <taxon>Hexapoda</taxon>
        <taxon>Insecta</taxon>
        <taxon>Pterygota</taxon>
        <taxon>Neoptera</taxon>
        <taxon>Endopterygota</taxon>
        <taxon>Diptera</taxon>
        <taxon>Brachycera</taxon>
        <taxon>Muscomorpha</taxon>
        <taxon>Ephydroidea</taxon>
        <taxon>Drosophilidae</taxon>
        <taxon>Drosophila</taxon>
        <taxon>Sophophora</taxon>
    </lineage>
</organism>
<sequence length="263" mass="28269">MSQQSVGAGRPTETTGASAKCDTGGRSTHKGHWDATKSNNEILRRGVAEFLDLSHIFKPKFARCPSQLVRPGAAGEDYKRRKKLTTKRGTSGTLRSIRVEDDCLPRAGDGTLWHGPGIKDSIPETGRYSPPSMCSIYRRYCIYGLSIITQRSNGHWPACASAAYLADTPPEQSSSQVSRHLSISVSGHLVVDVDVDATTECCSLAPICLSASAAGPINLWCLGRPEIGDLVSSQPDQTSCSCSGCGDQLAWPRWLLAAEEEGM</sequence>
<feature type="compositionally biased region" description="Polar residues" evidence="1">
    <location>
        <begin position="1"/>
        <end position="17"/>
    </location>
</feature>
<evidence type="ECO:0000256" key="1">
    <source>
        <dbReference type="SAM" id="MobiDB-lite"/>
    </source>
</evidence>
<feature type="region of interest" description="Disordered" evidence="1">
    <location>
        <begin position="1"/>
        <end position="36"/>
    </location>
</feature>
<accession>Q6IK35</accession>